<evidence type="ECO:0000313" key="2">
    <source>
        <dbReference type="EMBL" id="GBM42461.1"/>
    </source>
</evidence>
<dbReference type="Proteomes" id="UP000499080">
    <property type="component" value="Unassembled WGS sequence"/>
</dbReference>
<keyword evidence="1" id="KW-1133">Transmembrane helix</keyword>
<accession>A0A4Y2FMP2</accession>
<keyword evidence="1" id="KW-0472">Membrane</keyword>
<keyword evidence="3" id="KW-1185">Reference proteome</keyword>
<evidence type="ECO:0000313" key="3">
    <source>
        <dbReference type="Proteomes" id="UP000499080"/>
    </source>
</evidence>
<sequence length="109" mass="12310">MCLPQSKSLWLSGEDNRFGKRFVGGSNLRFVCILFAIVCNVFDATRLLRVRRVVNNSFAITCFKLALLQCETCCKLADLQSKITATLLQTRISIWVIPTRHTLSIASEK</sequence>
<comment type="caution">
    <text evidence="2">The sequence shown here is derived from an EMBL/GenBank/DDBJ whole genome shotgun (WGS) entry which is preliminary data.</text>
</comment>
<protein>
    <submittedName>
        <fullName evidence="2">Uncharacterized protein</fullName>
    </submittedName>
</protein>
<dbReference type="EMBL" id="BGPR01000996">
    <property type="protein sequence ID" value="GBM42461.1"/>
    <property type="molecule type" value="Genomic_DNA"/>
</dbReference>
<keyword evidence="1" id="KW-0812">Transmembrane</keyword>
<organism evidence="2 3">
    <name type="scientific">Araneus ventricosus</name>
    <name type="common">Orbweaver spider</name>
    <name type="synonym">Epeira ventricosa</name>
    <dbReference type="NCBI Taxonomy" id="182803"/>
    <lineage>
        <taxon>Eukaryota</taxon>
        <taxon>Metazoa</taxon>
        <taxon>Ecdysozoa</taxon>
        <taxon>Arthropoda</taxon>
        <taxon>Chelicerata</taxon>
        <taxon>Arachnida</taxon>
        <taxon>Araneae</taxon>
        <taxon>Araneomorphae</taxon>
        <taxon>Entelegynae</taxon>
        <taxon>Araneoidea</taxon>
        <taxon>Araneidae</taxon>
        <taxon>Araneus</taxon>
    </lineage>
</organism>
<name>A0A4Y2FMP2_ARAVE</name>
<dbReference type="AlphaFoldDB" id="A0A4Y2FMP2"/>
<evidence type="ECO:0000256" key="1">
    <source>
        <dbReference type="SAM" id="Phobius"/>
    </source>
</evidence>
<feature type="transmembrane region" description="Helical" evidence="1">
    <location>
        <begin position="22"/>
        <end position="42"/>
    </location>
</feature>
<reference evidence="2 3" key="1">
    <citation type="journal article" date="2019" name="Sci. Rep.">
        <title>Orb-weaving spider Araneus ventricosus genome elucidates the spidroin gene catalogue.</title>
        <authorList>
            <person name="Kono N."/>
            <person name="Nakamura H."/>
            <person name="Ohtoshi R."/>
            <person name="Moran D.A.P."/>
            <person name="Shinohara A."/>
            <person name="Yoshida Y."/>
            <person name="Fujiwara M."/>
            <person name="Mori M."/>
            <person name="Tomita M."/>
            <person name="Arakawa K."/>
        </authorList>
    </citation>
    <scope>NUCLEOTIDE SEQUENCE [LARGE SCALE GENOMIC DNA]</scope>
</reference>
<proteinExistence type="predicted"/>
<gene>
    <name evidence="2" type="ORF">AVEN_139895_1</name>
</gene>